<evidence type="ECO:0000256" key="4">
    <source>
        <dbReference type="ARBA" id="ARBA00022729"/>
    </source>
</evidence>
<dbReference type="InterPro" id="IPR046953">
    <property type="entry name" value="Spore_GerAC-like_C"/>
</dbReference>
<dbReference type="Pfam" id="PF05504">
    <property type="entry name" value="Spore_GerAC"/>
    <property type="match status" value="1"/>
</dbReference>
<dbReference type="GO" id="GO:0009847">
    <property type="term" value="P:spore germination"/>
    <property type="evidence" value="ECO:0007669"/>
    <property type="project" value="InterPro"/>
</dbReference>
<dbReference type="InterPro" id="IPR057336">
    <property type="entry name" value="GerAC_N"/>
</dbReference>
<evidence type="ECO:0000256" key="2">
    <source>
        <dbReference type="ARBA" id="ARBA00007886"/>
    </source>
</evidence>
<reference evidence="11" key="1">
    <citation type="submission" date="2016-10" db="EMBL/GenBank/DDBJ databases">
        <authorList>
            <person name="Varghese N."/>
            <person name="Submissions S."/>
        </authorList>
    </citation>
    <scope>NUCLEOTIDE SEQUENCE [LARGE SCALE GENOMIC DNA]</scope>
    <source>
        <strain evidence="11">DSM 11706</strain>
    </source>
</reference>
<dbReference type="OrthoDB" id="2380468at2"/>
<keyword evidence="3" id="KW-0309">Germination</keyword>
<keyword evidence="4" id="KW-0732">Signal</keyword>
<evidence type="ECO:0000256" key="7">
    <source>
        <dbReference type="ARBA" id="ARBA00023288"/>
    </source>
</evidence>
<protein>
    <submittedName>
        <fullName evidence="10">Germination protein, Ger(X)C family</fullName>
    </submittedName>
</protein>
<organism evidence="10 11">
    <name type="scientific">Psychrobacillus psychrotolerans</name>
    <dbReference type="NCBI Taxonomy" id="126156"/>
    <lineage>
        <taxon>Bacteria</taxon>
        <taxon>Bacillati</taxon>
        <taxon>Bacillota</taxon>
        <taxon>Bacilli</taxon>
        <taxon>Bacillales</taxon>
        <taxon>Bacillaceae</taxon>
        <taxon>Psychrobacillus</taxon>
    </lineage>
</organism>
<comment type="subcellular location">
    <subcellularLocation>
        <location evidence="1">Membrane</location>
        <topology evidence="1">Lipid-anchor</topology>
    </subcellularLocation>
</comment>
<evidence type="ECO:0000256" key="3">
    <source>
        <dbReference type="ARBA" id="ARBA00022544"/>
    </source>
</evidence>
<dbReference type="GO" id="GO:0016020">
    <property type="term" value="C:membrane"/>
    <property type="evidence" value="ECO:0007669"/>
    <property type="project" value="UniProtKB-SubCell"/>
</dbReference>
<dbReference type="PANTHER" id="PTHR35789">
    <property type="entry name" value="SPORE GERMINATION PROTEIN B3"/>
    <property type="match status" value="1"/>
</dbReference>
<dbReference type="PANTHER" id="PTHR35789:SF1">
    <property type="entry name" value="SPORE GERMINATION PROTEIN B3"/>
    <property type="match status" value="1"/>
</dbReference>
<evidence type="ECO:0000256" key="5">
    <source>
        <dbReference type="ARBA" id="ARBA00023136"/>
    </source>
</evidence>
<evidence type="ECO:0000256" key="1">
    <source>
        <dbReference type="ARBA" id="ARBA00004635"/>
    </source>
</evidence>
<feature type="domain" description="Spore germination GerAC-like C-terminal" evidence="8">
    <location>
        <begin position="217"/>
        <end position="350"/>
    </location>
</feature>
<keyword evidence="5" id="KW-0472">Membrane</keyword>
<dbReference type="InterPro" id="IPR008844">
    <property type="entry name" value="Spore_GerAC-like"/>
</dbReference>
<keyword evidence="7" id="KW-0449">Lipoprotein</keyword>
<evidence type="ECO:0000313" key="10">
    <source>
        <dbReference type="EMBL" id="SFQ14500.1"/>
    </source>
</evidence>
<dbReference type="Gene3D" id="3.30.300.210">
    <property type="entry name" value="Nutrient germinant receptor protein C, domain 3"/>
    <property type="match status" value="1"/>
</dbReference>
<evidence type="ECO:0000259" key="8">
    <source>
        <dbReference type="Pfam" id="PF05504"/>
    </source>
</evidence>
<gene>
    <name evidence="10" type="ORF">SAMN05421670_1093</name>
</gene>
<evidence type="ECO:0000313" key="11">
    <source>
        <dbReference type="Proteomes" id="UP000198734"/>
    </source>
</evidence>
<comment type="similarity">
    <text evidence="2">Belongs to the GerABKC lipoprotein family.</text>
</comment>
<dbReference type="STRING" id="126156.SAMN05421670_1093"/>
<feature type="domain" description="Spore germination protein N-terminal" evidence="9">
    <location>
        <begin position="25"/>
        <end position="199"/>
    </location>
</feature>
<proteinExistence type="inferred from homology"/>
<sequence length="382" mass="44639">MKRITKQLCILCLVLPLLTSCWDVDEPNRIRYIYAIGIDYKEDKYEIHAQIIDFINIAKKEQPNQDAIQVEVGKAKGDTIEEAFFELYKSMDLKLFWGHMTYMVLSEEALKEGRANVVINAFLRFREIRYQTWVYSTNDPIGEIMLLNPLFNSAMTRLKLADPMSSYQQESFVEPIDFRKLVIRLNEPSYEVNIPYVKIDDNWENEKEKDKLPKFEGVGVVTPDEFKGFISGEKINGLQWMTKETKKGEITIPREDKFVSITIDNLKIKVKPKVQGNDVKFEVKLNMNALLSSFEGKITEKEIRQFVKKQIKKEIEETYLEGLEKDVDIYRLSEYLYRSDVKNWNKVQKDGKVPLTENSISSITIDVNKVYTGRKAFKETIE</sequence>
<evidence type="ECO:0000256" key="6">
    <source>
        <dbReference type="ARBA" id="ARBA00023139"/>
    </source>
</evidence>
<dbReference type="Pfam" id="PF25198">
    <property type="entry name" value="Spore_GerAC_N"/>
    <property type="match status" value="1"/>
</dbReference>
<accession>A0A1I5W448</accession>
<dbReference type="RefSeq" id="WP_093534914.1">
    <property type="nucleotide sequence ID" value="NZ_FOXU01000001.1"/>
</dbReference>
<dbReference type="Proteomes" id="UP000198734">
    <property type="component" value="Unassembled WGS sequence"/>
</dbReference>
<evidence type="ECO:0000259" key="9">
    <source>
        <dbReference type="Pfam" id="PF25198"/>
    </source>
</evidence>
<name>A0A1I5W448_9BACI</name>
<keyword evidence="6" id="KW-0564">Palmitate</keyword>
<dbReference type="InterPro" id="IPR038501">
    <property type="entry name" value="Spore_GerAC_C_sf"/>
</dbReference>
<dbReference type="AlphaFoldDB" id="A0A1I5W448"/>
<keyword evidence="11" id="KW-1185">Reference proteome</keyword>
<dbReference type="EMBL" id="FOXU01000001">
    <property type="protein sequence ID" value="SFQ14500.1"/>
    <property type="molecule type" value="Genomic_DNA"/>
</dbReference>
<dbReference type="PROSITE" id="PS51257">
    <property type="entry name" value="PROKAR_LIPOPROTEIN"/>
    <property type="match status" value="1"/>
</dbReference>
<dbReference type="NCBIfam" id="TIGR02887">
    <property type="entry name" value="spore_ger_x_C"/>
    <property type="match status" value="1"/>
</dbReference>